<dbReference type="GO" id="GO:0000462">
    <property type="term" value="P:maturation of SSU-rRNA from tricistronic rRNA transcript (SSU-rRNA, 5.8S rRNA, LSU-rRNA)"/>
    <property type="evidence" value="ECO:0007669"/>
    <property type="project" value="InterPro"/>
</dbReference>
<organism evidence="8 9">
    <name type="scientific">Claviceps pusilla</name>
    <dbReference type="NCBI Taxonomy" id="123648"/>
    <lineage>
        <taxon>Eukaryota</taxon>
        <taxon>Fungi</taxon>
        <taxon>Dikarya</taxon>
        <taxon>Ascomycota</taxon>
        <taxon>Pezizomycotina</taxon>
        <taxon>Sordariomycetes</taxon>
        <taxon>Hypocreomycetidae</taxon>
        <taxon>Hypocreales</taxon>
        <taxon>Clavicipitaceae</taxon>
        <taxon>Claviceps</taxon>
    </lineage>
</organism>
<evidence type="ECO:0000256" key="5">
    <source>
        <dbReference type="ARBA" id="ARBA00023242"/>
    </source>
</evidence>
<reference evidence="8" key="1">
    <citation type="journal article" date="2020" name="bioRxiv">
        <title>Whole genome comparisons of ergot fungi reveals the divergence and evolution of species within the genus Claviceps are the result of varying mechanisms driving genome evolution and host range expansion.</title>
        <authorList>
            <person name="Wyka S.A."/>
            <person name="Mondo S.J."/>
            <person name="Liu M."/>
            <person name="Dettman J."/>
            <person name="Nalam V."/>
            <person name="Broders K.D."/>
        </authorList>
    </citation>
    <scope>NUCLEOTIDE SEQUENCE</scope>
    <source>
        <strain evidence="8">CCC 602</strain>
    </source>
</reference>
<name>A0A9P7N5T7_9HYPO</name>
<dbReference type="GO" id="GO:0034388">
    <property type="term" value="C:Pwp2p-containing subcomplex of 90S preribosome"/>
    <property type="evidence" value="ECO:0007669"/>
    <property type="project" value="TreeGrafter"/>
</dbReference>
<dbReference type="InterPro" id="IPR011990">
    <property type="entry name" value="TPR-like_helical_dom_sf"/>
</dbReference>
<evidence type="ECO:0000256" key="2">
    <source>
        <dbReference type="ARBA" id="ARBA00010734"/>
    </source>
</evidence>
<dbReference type="PANTHER" id="PTHR23271:SF1">
    <property type="entry name" value="U3 SMALL NUCLEOLAR RNA-ASSOCIATED PROTEIN 6 HOMOLOG"/>
    <property type="match status" value="1"/>
</dbReference>
<evidence type="ECO:0000313" key="8">
    <source>
        <dbReference type="EMBL" id="KAG5994992.1"/>
    </source>
</evidence>
<dbReference type="SUPFAM" id="SSF48452">
    <property type="entry name" value="TPR-like"/>
    <property type="match status" value="1"/>
</dbReference>
<dbReference type="Pfam" id="PF08640">
    <property type="entry name" value="U3_assoc_6"/>
    <property type="match status" value="1"/>
</dbReference>
<gene>
    <name evidence="8" type="ORF">E4U43_003122</name>
</gene>
<evidence type="ECO:0000256" key="1">
    <source>
        <dbReference type="ARBA" id="ARBA00004604"/>
    </source>
</evidence>
<sequence length="406" mass="46039">MAGVAGKARFYLERSVPQLREWEEKELFSKDEIRTIVQKRNEHEHRVLSPGNLPSDWSAYAKWEQSLESLRRKRCKRLKIHHLNSAHAGQARVMSIYERSVNRHPGSSDLWRAYLSYAASVKAAKRWRKTMTSALRMMPHDADLWIMAGRRSASHGDMASARGFFMRGCRFCNKDCRLWVEYAKVEMEWLVKVDKRKQTKAADPLRPDRADDDDELRIVGSDDDDGDGDDDDDEDGHGGDSLPKPSKAQAEVIDKHASEQLKSNPAMDGAIPMAIFDISQKQAFYSPEVAETFFLLFTSFKKSLSVEPRISQHVLDALNEQYPNHPCTCSCYIRQPILGVSPRTADFPRGLREVMARLGDKLDSTTDKAELGSKTAGWIDDYLALGDLDDAIRQVLEHIKGKVALS</sequence>
<feature type="region of interest" description="Disordered" evidence="6">
    <location>
        <begin position="198"/>
        <end position="250"/>
    </location>
</feature>
<evidence type="ECO:0000313" key="9">
    <source>
        <dbReference type="Proteomes" id="UP000748025"/>
    </source>
</evidence>
<feature type="domain" description="U3 small nucleolar RNA-associated protein 6 N-terminal" evidence="7">
    <location>
        <begin position="12"/>
        <end position="87"/>
    </location>
</feature>
<keyword evidence="3" id="KW-0698">rRNA processing</keyword>
<dbReference type="SMART" id="SM00386">
    <property type="entry name" value="HAT"/>
    <property type="match status" value="3"/>
</dbReference>
<evidence type="ECO:0000256" key="4">
    <source>
        <dbReference type="ARBA" id="ARBA00022737"/>
    </source>
</evidence>
<evidence type="ECO:0000256" key="3">
    <source>
        <dbReference type="ARBA" id="ARBA00022552"/>
    </source>
</evidence>
<evidence type="ECO:0000259" key="7">
    <source>
        <dbReference type="Pfam" id="PF08640"/>
    </source>
</evidence>
<comment type="caution">
    <text evidence="8">The sequence shown here is derived from an EMBL/GenBank/DDBJ whole genome shotgun (WGS) entry which is preliminary data.</text>
</comment>
<dbReference type="InterPro" id="IPR013949">
    <property type="entry name" value="Utp6"/>
</dbReference>
<dbReference type="GO" id="GO:0030515">
    <property type="term" value="F:snoRNA binding"/>
    <property type="evidence" value="ECO:0007669"/>
    <property type="project" value="InterPro"/>
</dbReference>
<keyword evidence="4" id="KW-0677">Repeat</keyword>
<accession>A0A9P7N5T7</accession>
<dbReference type="AlphaFoldDB" id="A0A9P7N5T7"/>
<keyword evidence="9" id="KW-1185">Reference proteome</keyword>
<dbReference type="EMBL" id="SRPW01002188">
    <property type="protein sequence ID" value="KAG5994992.1"/>
    <property type="molecule type" value="Genomic_DNA"/>
</dbReference>
<dbReference type="InterPro" id="IPR003107">
    <property type="entry name" value="HAT"/>
</dbReference>
<dbReference type="PANTHER" id="PTHR23271">
    <property type="entry name" value="HEPATOCELLULAR CARCINOMA-ASSOCIATED ANTIGEN 66"/>
    <property type="match status" value="1"/>
</dbReference>
<comment type="similarity">
    <text evidence="2">Belongs to the UTP6 family.</text>
</comment>
<feature type="compositionally biased region" description="Acidic residues" evidence="6">
    <location>
        <begin position="210"/>
        <end position="235"/>
    </location>
</feature>
<dbReference type="GO" id="GO:0032040">
    <property type="term" value="C:small-subunit processome"/>
    <property type="evidence" value="ECO:0007669"/>
    <property type="project" value="TreeGrafter"/>
</dbReference>
<dbReference type="InterPro" id="IPR055347">
    <property type="entry name" value="UTP6_N"/>
</dbReference>
<dbReference type="Proteomes" id="UP000748025">
    <property type="component" value="Unassembled WGS sequence"/>
</dbReference>
<comment type="subcellular location">
    <subcellularLocation>
        <location evidence="1">Nucleus</location>
        <location evidence="1">Nucleolus</location>
    </subcellularLocation>
</comment>
<dbReference type="Gene3D" id="1.25.40.10">
    <property type="entry name" value="Tetratricopeptide repeat domain"/>
    <property type="match status" value="1"/>
</dbReference>
<dbReference type="OrthoDB" id="28112at2759"/>
<evidence type="ECO:0000256" key="6">
    <source>
        <dbReference type="SAM" id="MobiDB-lite"/>
    </source>
</evidence>
<proteinExistence type="inferred from homology"/>
<protein>
    <recommendedName>
        <fullName evidence="7">U3 small nucleolar RNA-associated protein 6 N-terminal domain-containing protein</fullName>
    </recommendedName>
</protein>
<keyword evidence="5" id="KW-0539">Nucleus</keyword>